<keyword evidence="10" id="KW-1185">Reference proteome</keyword>
<keyword evidence="5" id="KW-0560">Oxidoreductase</keyword>
<evidence type="ECO:0000259" key="7">
    <source>
        <dbReference type="Pfam" id="PF02770"/>
    </source>
</evidence>
<organism evidence="9 10">
    <name type="scientific">Acidocella aquatica</name>
    <dbReference type="NCBI Taxonomy" id="1922313"/>
    <lineage>
        <taxon>Bacteria</taxon>
        <taxon>Pseudomonadati</taxon>
        <taxon>Pseudomonadota</taxon>
        <taxon>Alphaproteobacteria</taxon>
        <taxon>Acetobacterales</taxon>
        <taxon>Acidocellaceae</taxon>
        <taxon>Acidocella</taxon>
    </lineage>
</organism>
<comment type="caution">
    <text evidence="9">The sequence shown here is derived from an EMBL/GenBank/DDBJ whole genome shotgun (WGS) entry which is preliminary data.</text>
</comment>
<dbReference type="InterPro" id="IPR037069">
    <property type="entry name" value="AcylCoA_DH/ox_N_sf"/>
</dbReference>
<dbReference type="PROSITE" id="PS00073">
    <property type="entry name" value="ACYL_COA_DH_2"/>
    <property type="match status" value="1"/>
</dbReference>
<comment type="similarity">
    <text evidence="2 5">Belongs to the acyl-CoA dehydrogenase family.</text>
</comment>
<accession>A0ABQ6AAR0</accession>
<dbReference type="Pfam" id="PF02771">
    <property type="entry name" value="Acyl-CoA_dh_N"/>
    <property type="match status" value="1"/>
</dbReference>
<comment type="cofactor">
    <cofactor evidence="1 5">
        <name>FAD</name>
        <dbReference type="ChEBI" id="CHEBI:57692"/>
    </cofactor>
</comment>
<dbReference type="Proteomes" id="UP001156641">
    <property type="component" value="Unassembled WGS sequence"/>
</dbReference>
<evidence type="ECO:0000313" key="10">
    <source>
        <dbReference type="Proteomes" id="UP001156641"/>
    </source>
</evidence>
<dbReference type="InterPro" id="IPR046373">
    <property type="entry name" value="Acyl-CoA_Oxase/DH_mid-dom_sf"/>
</dbReference>
<evidence type="ECO:0000256" key="1">
    <source>
        <dbReference type="ARBA" id="ARBA00001974"/>
    </source>
</evidence>
<protein>
    <submittedName>
        <fullName evidence="9">Acyl-CoA dehydrogenase</fullName>
    </submittedName>
</protein>
<dbReference type="EMBL" id="BSOS01000088">
    <property type="protein sequence ID" value="GLR68398.1"/>
    <property type="molecule type" value="Genomic_DNA"/>
</dbReference>
<dbReference type="Gene3D" id="2.40.110.10">
    <property type="entry name" value="Butyryl-CoA Dehydrogenase, subunit A, domain 2"/>
    <property type="match status" value="1"/>
</dbReference>
<feature type="domain" description="Acyl-CoA dehydrogenase/oxidase C-terminal" evidence="6">
    <location>
        <begin position="237"/>
        <end position="382"/>
    </location>
</feature>
<dbReference type="PANTHER" id="PTHR43884">
    <property type="entry name" value="ACYL-COA DEHYDROGENASE"/>
    <property type="match status" value="1"/>
</dbReference>
<dbReference type="SUPFAM" id="SSF56645">
    <property type="entry name" value="Acyl-CoA dehydrogenase NM domain-like"/>
    <property type="match status" value="1"/>
</dbReference>
<keyword evidence="4 5" id="KW-0274">FAD</keyword>
<evidence type="ECO:0000256" key="4">
    <source>
        <dbReference type="ARBA" id="ARBA00022827"/>
    </source>
</evidence>
<dbReference type="RefSeq" id="WP_284259244.1">
    <property type="nucleotide sequence ID" value="NZ_BSOS01000088.1"/>
</dbReference>
<dbReference type="InterPro" id="IPR006091">
    <property type="entry name" value="Acyl-CoA_Oxase/DH_mid-dom"/>
</dbReference>
<feature type="domain" description="Acyl-CoA oxidase/dehydrogenase middle" evidence="7">
    <location>
        <begin position="124"/>
        <end position="222"/>
    </location>
</feature>
<proteinExistence type="inferred from homology"/>
<keyword evidence="3 5" id="KW-0285">Flavoprotein</keyword>
<dbReference type="Gene3D" id="1.20.140.10">
    <property type="entry name" value="Butyryl-CoA Dehydrogenase, subunit A, domain 3"/>
    <property type="match status" value="1"/>
</dbReference>
<evidence type="ECO:0000256" key="5">
    <source>
        <dbReference type="RuleBase" id="RU362125"/>
    </source>
</evidence>
<evidence type="ECO:0000313" key="9">
    <source>
        <dbReference type="EMBL" id="GLR68398.1"/>
    </source>
</evidence>
<feature type="domain" description="Acyl-CoA dehydrogenase/oxidase N-terminal" evidence="8">
    <location>
        <begin position="7"/>
        <end position="119"/>
    </location>
</feature>
<dbReference type="InterPro" id="IPR036250">
    <property type="entry name" value="AcylCo_DH-like_C"/>
</dbReference>
<dbReference type="InterPro" id="IPR006089">
    <property type="entry name" value="Acyl-CoA_DH_CS"/>
</dbReference>
<sequence>MDFSLPEECRAFRDTVHRWVDAEAPKKWARELERDEHNYPFELWDKFTAAGFHGVGIPEEYGGQGGDVIMQMLLARELARSLGGLAWIWGITSFAGSKSIGLYGTEAQKKKYLPLISTGQLKAAIAFTEPSGGTDLLGSMRTNAERVEGGWKINGEKIWSSSAHVADYLLCIARTDKNVAKKHQGLTLFWVPTNNTPGLTITPLAKLGMRSMGSCSVHLADVFVADENVLGEPDRAWYMLLPTLNNERIMVGAFCLGVIDGILEDAVDYMKQRHAFGKPIGQFQALQHYVADIATMQTTTELMLHYCAWKQSKGENVGNEANMLKLIASENANQAADLGIQILGGMGYSAETDMQRYWRDSRLWRIGPITNEMVRNGIAENLGLPRSF</sequence>
<evidence type="ECO:0000256" key="3">
    <source>
        <dbReference type="ARBA" id="ARBA00022630"/>
    </source>
</evidence>
<gene>
    <name evidence="9" type="ORF">GCM10010909_30790</name>
</gene>
<evidence type="ECO:0000259" key="6">
    <source>
        <dbReference type="Pfam" id="PF00441"/>
    </source>
</evidence>
<evidence type="ECO:0000256" key="2">
    <source>
        <dbReference type="ARBA" id="ARBA00009347"/>
    </source>
</evidence>
<dbReference type="PIRSF" id="PIRSF016578">
    <property type="entry name" value="HsaA"/>
    <property type="match status" value="1"/>
</dbReference>
<evidence type="ECO:0000259" key="8">
    <source>
        <dbReference type="Pfam" id="PF02771"/>
    </source>
</evidence>
<dbReference type="Pfam" id="PF02770">
    <property type="entry name" value="Acyl-CoA_dh_M"/>
    <property type="match status" value="1"/>
</dbReference>
<dbReference type="PANTHER" id="PTHR43884:SF12">
    <property type="entry name" value="ISOVALERYL-COA DEHYDROGENASE, MITOCHONDRIAL-RELATED"/>
    <property type="match status" value="1"/>
</dbReference>
<dbReference type="Pfam" id="PF00441">
    <property type="entry name" value="Acyl-CoA_dh_1"/>
    <property type="match status" value="1"/>
</dbReference>
<dbReference type="InterPro" id="IPR009100">
    <property type="entry name" value="AcylCoA_DH/oxidase_NM_dom_sf"/>
</dbReference>
<dbReference type="SUPFAM" id="SSF47203">
    <property type="entry name" value="Acyl-CoA dehydrogenase C-terminal domain-like"/>
    <property type="match status" value="1"/>
</dbReference>
<dbReference type="Gene3D" id="1.10.540.10">
    <property type="entry name" value="Acyl-CoA dehydrogenase/oxidase, N-terminal domain"/>
    <property type="match status" value="1"/>
</dbReference>
<name>A0ABQ6AAR0_9PROT</name>
<dbReference type="InterPro" id="IPR009075">
    <property type="entry name" value="AcylCo_DH/oxidase_C"/>
</dbReference>
<dbReference type="InterPro" id="IPR013786">
    <property type="entry name" value="AcylCoA_DH/ox_N"/>
</dbReference>
<reference evidence="10" key="1">
    <citation type="journal article" date="2019" name="Int. J. Syst. Evol. Microbiol.">
        <title>The Global Catalogue of Microorganisms (GCM) 10K type strain sequencing project: providing services to taxonomists for standard genome sequencing and annotation.</title>
        <authorList>
            <consortium name="The Broad Institute Genomics Platform"/>
            <consortium name="The Broad Institute Genome Sequencing Center for Infectious Disease"/>
            <person name="Wu L."/>
            <person name="Ma J."/>
        </authorList>
    </citation>
    <scope>NUCLEOTIDE SEQUENCE [LARGE SCALE GENOMIC DNA]</scope>
    <source>
        <strain evidence="10">NBRC 112502</strain>
    </source>
</reference>